<dbReference type="InterPro" id="IPR023299">
    <property type="entry name" value="ATPase_P-typ_cyto_dom_N"/>
</dbReference>
<dbReference type="GO" id="GO:0005886">
    <property type="term" value="C:plasma membrane"/>
    <property type="evidence" value="ECO:0007669"/>
    <property type="project" value="UniProtKB-SubCell"/>
</dbReference>
<dbReference type="SUPFAM" id="SSF56784">
    <property type="entry name" value="HAD-like"/>
    <property type="match status" value="1"/>
</dbReference>
<name>A0AB39L675_9MICC</name>
<dbReference type="EMBL" id="CP163302">
    <property type="protein sequence ID" value="XDP45918.1"/>
    <property type="molecule type" value="Genomic_DNA"/>
</dbReference>
<evidence type="ECO:0000256" key="2">
    <source>
        <dbReference type="ARBA" id="ARBA00022692"/>
    </source>
</evidence>
<gene>
    <name evidence="9" type="ORF">AB5L97_02545</name>
</gene>
<dbReference type="PROSITE" id="PS00154">
    <property type="entry name" value="ATPASE_E1_E2"/>
    <property type="match status" value="1"/>
</dbReference>
<dbReference type="InterPro" id="IPR001757">
    <property type="entry name" value="P_typ_ATPase"/>
</dbReference>
<dbReference type="InterPro" id="IPR059000">
    <property type="entry name" value="ATPase_P-type_domA"/>
</dbReference>
<dbReference type="SFLD" id="SFLDS00003">
    <property type="entry name" value="Haloacid_Dehalogenase"/>
    <property type="match status" value="1"/>
</dbReference>
<dbReference type="Gene3D" id="3.40.1110.10">
    <property type="entry name" value="Calcium-transporting ATPase, cytoplasmic domain N"/>
    <property type="match status" value="1"/>
</dbReference>
<dbReference type="RefSeq" id="WP_369046330.1">
    <property type="nucleotide sequence ID" value="NZ_CP163302.1"/>
</dbReference>
<feature type="compositionally biased region" description="Low complexity" evidence="6">
    <location>
        <begin position="10"/>
        <end position="22"/>
    </location>
</feature>
<dbReference type="InterPro" id="IPR008250">
    <property type="entry name" value="ATPase_P-typ_transduc_dom_A_sf"/>
</dbReference>
<dbReference type="Gene3D" id="2.70.150.10">
    <property type="entry name" value="Calcium-transporting ATPase, cytoplasmic transduction domain A"/>
    <property type="match status" value="1"/>
</dbReference>
<feature type="transmembrane region" description="Helical" evidence="7">
    <location>
        <begin position="100"/>
        <end position="118"/>
    </location>
</feature>
<feature type="transmembrane region" description="Helical" evidence="7">
    <location>
        <begin position="809"/>
        <end position="830"/>
    </location>
</feature>
<dbReference type="Pfam" id="PF00702">
    <property type="entry name" value="Hydrolase"/>
    <property type="match status" value="1"/>
</dbReference>
<keyword evidence="5 7" id="KW-0472">Membrane</keyword>
<evidence type="ECO:0000313" key="9">
    <source>
        <dbReference type="EMBL" id="XDP45918.1"/>
    </source>
</evidence>
<dbReference type="Gene3D" id="3.40.50.1000">
    <property type="entry name" value="HAD superfamily/HAD-like"/>
    <property type="match status" value="1"/>
</dbReference>
<organism evidence="9">
    <name type="scientific">Sinomonas puerhi</name>
    <dbReference type="NCBI Taxonomy" id="3238584"/>
    <lineage>
        <taxon>Bacteria</taxon>
        <taxon>Bacillati</taxon>
        <taxon>Actinomycetota</taxon>
        <taxon>Actinomycetes</taxon>
        <taxon>Micrococcales</taxon>
        <taxon>Micrococcaceae</taxon>
        <taxon>Sinomonas</taxon>
    </lineage>
</organism>
<comment type="subcellular location">
    <subcellularLocation>
        <location evidence="1">Cell membrane</location>
        <topology evidence="1">Multi-pass membrane protein</topology>
    </subcellularLocation>
</comment>
<evidence type="ECO:0000256" key="1">
    <source>
        <dbReference type="ARBA" id="ARBA00004651"/>
    </source>
</evidence>
<dbReference type="PRINTS" id="PR00119">
    <property type="entry name" value="CATATPASE"/>
</dbReference>
<proteinExistence type="predicted"/>
<dbReference type="SUPFAM" id="SSF81665">
    <property type="entry name" value="Calcium ATPase, transmembrane domain M"/>
    <property type="match status" value="1"/>
</dbReference>
<dbReference type="PANTHER" id="PTHR42861">
    <property type="entry name" value="CALCIUM-TRANSPORTING ATPASE"/>
    <property type="match status" value="1"/>
</dbReference>
<dbReference type="InterPro" id="IPR036412">
    <property type="entry name" value="HAD-like_sf"/>
</dbReference>
<sequence length="839" mass="87690">MAPTEDQLRASAATGSGPPSAGGSWGAGTGGPPSRSAPESGGLDDAAVEVRRAAGLVNTQEQRTSRTVWQIATTHLFTIFNLILGLSGLTLVLLGRWLDLMFLAAAIGNTVLGFAQELQSKRRLDRLAVLKRDPVRVVRSGAAVEVPPHEVVMDDVVLVRRGDQVPVDGTVLRADDLDVDESLLTGESEPVPKQPGETVLSGSSVVSGSGSFRATALGNGSHAARLTAQAKRFTPVSSELRAALNRVVRWITIALGPMIAIVLNGQMQAAGGWSAALASGAWRDAVVAAIASVTIMIPQGLALLTTVSFAVATVRLAKGEVLIEELAAVEVLARVDVVCFDKTGTLTEGGIHFESAVPLAANAEDALAVAGWERVLAWIGTDEEANPTAAALAEAFTERPDREPSGTVAFSSGRRWSAVAFEGGTADGAWLLGAPEALLGDAPRTSAPSDQLRTQARKLCAEASDSGLRAIVLCRAGWLPRDGELAAEVRPAVVLTFRERLRPDAAATLAYFREQGVALKVLSGDSPRTVASAARAAGMGAGGDSAEPVDARTLPEDPTELAAAVERHSVFGRVGPQQKKAMVEALQSRGHVVAMTGDGVNDALALKAADLGIAMGNAAPATKAVARLVLVDGRFSRLPAVVAEGRRVIANIERVSQLFLTKTIYAFLLGVGFGAMTWAFPFLPRQLSTADFLMIGFPAAVLALVPNTRRYVPGFLRRAVLTALPSGLAMAAAILGVYAYGRWGTDASQEQIEAAAFLTLTASGLWVLAIAARPLTRWRVLLVGSMYAGMAAVLLVPVSLAYHQLTAPAPALTVAALAFAAGACVLIETAHQVLRRRLR</sequence>
<dbReference type="GO" id="GO:0016887">
    <property type="term" value="F:ATP hydrolysis activity"/>
    <property type="evidence" value="ECO:0007669"/>
    <property type="project" value="InterPro"/>
</dbReference>
<evidence type="ECO:0000259" key="8">
    <source>
        <dbReference type="Pfam" id="PF00122"/>
    </source>
</evidence>
<keyword evidence="2 7" id="KW-0812">Transmembrane</keyword>
<feature type="transmembrane region" description="Helical" evidence="7">
    <location>
        <begin position="664"/>
        <end position="683"/>
    </location>
</feature>
<dbReference type="SFLD" id="SFLDF00027">
    <property type="entry name" value="p-type_atpase"/>
    <property type="match status" value="1"/>
</dbReference>
<accession>A0AB39L675</accession>
<feature type="transmembrane region" description="Helical" evidence="7">
    <location>
        <begin position="719"/>
        <end position="740"/>
    </location>
</feature>
<feature type="domain" description="P-type ATPase A" evidence="8">
    <location>
        <begin position="131"/>
        <end position="229"/>
    </location>
</feature>
<evidence type="ECO:0000256" key="7">
    <source>
        <dbReference type="SAM" id="Phobius"/>
    </source>
</evidence>
<feature type="transmembrane region" description="Helical" evidence="7">
    <location>
        <begin position="72"/>
        <end position="94"/>
    </location>
</feature>
<dbReference type="SUPFAM" id="SSF81653">
    <property type="entry name" value="Calcium ATPase, transduction domain A"/>
    <property type="match status" value="1"/>
</dbReference>
<keyword evidence="3" id="KW-1278">Translocase</keyword>
<dbReference type="AlphaFoldDB" id="A0AB39L675"/>
<dbReference type="InterPro" id="IPR018303">
    <property type="entry name" value="ATPase_P-typ_P_site"/>
</dbReference>
<dbReference type="KEGG" id="spue:AB5L97_02545"/>
<dbReference type="GO" id="GO:0005524">
    <property type="term" value="F:ATP binding"/>
    <property type="evidence" value="ECO:0007669"/>
    <property type="project" value="InterPro"/>
</dbReference>
<feature type="transmembrane region" description="Helical" evidence="7">
    <location>
        <begin position="247"/>
        <end position="265"/>
    </location>
</feature>
<evidence type="ECO:0000256" key="4">
    <source>
        <dbReference type="ARBA" id="ARBA00022989"/>
    </source>
</evidence>
<dbReference type="NCBIfam" id="TIGR01494">
    <property type="entry name" value="ATPase_P-type"/>
    <property type="match status" value="2"/>
</dbReference>
<evidence type="ECO:0000256" key="6">
    <source>
        <dbReference type="SAM" id="MobiDB-lite"/>
    </source>
</evidence>
<feature type="transmembrane region" description="Helical" evidence="7">
    <location>
        <begin position="285"/>
        <end position="312"/>
    </location>
</feature>
<evidence type="ECO:0000256" key="5">
    <source>
        <dbReference type="ARBA" id="ARBA00023136"/>
    </source>
</evidence>
<feature type="transmembrane region" description="Helical" evidence="7">
    <location>
        <begin position="780"/>
        <end position="803"/>
    </location>
</feature>
<evidence type="ECO:0000256" key="3">
    <source>
        <dbReference type="ARBA" id="ARBA00022967"/>
    </source>
</evidence>
<feature type="region of interest" description="Disordered" evidence="6">
    <location>
        <begin position="1"/>
        <end position="43"/>
    </location>
</feature>
<reference evidence="9" key="1">
    <citation type="submission" date="2024-07" db="EMBL/GenBank/DDBJ databases">
        <authorList>
            <person name="fu j."/>
        </authorList>
    </citation>
    <scope>NUCLEOTIDE SEQUENCE</scope>
    <source>
        <strain evidence="9">P10A9</strain>
    </source>
</reference>
<protein>
    <submittedName>
        <fullName evidence="9">HAD-IC family P-type ATPase</fullName>
    </submittedName>
</protein>
<dbReference type="Gene3D" id="1.20.1110.10">
    <property type="entry name" value="Calcium-transporting ATPase, transmembrane domain"/>
    <property type="match status" value="1"/>
</dbReference>
<feature type="transmembrane region" description="Helical" evidence="7">
    <location>
        <begin position="689"/>
        <end position="707"/>
    </location>
</feature>
<dbReference type="InterPro" id="IPR023214">
    <property type="entry name" value="HAD_sf"/>
</dbReference>
<dbReference type="SFLD" id="SFLDG00002">
    <property type="entry name" value="C1.7:_P-type_atpase_like"/>
    <property type="match status" value="1"/>
</dbReference>
<dbReference type="InterPro" id="IPR023298">
    <property type="entry name" value="ATPase_P-typ_TM_dom_sf"/>
</dbReference>
<feature type="transmembrane region" description="Helical" evidence="7">
    <location>
        <begin position="752"/>
        <end position="771"/>
    </location>
</feature>
<dbReference type="Pfam" id="PF00122">
    <property type="entry name" value="E1-E2_ATPase"/>
    <property type="match status" value="1"/>
</dbReference>
<keyword evidence="4 7" id="KW-1133">Transmembrane helix</keyword>
<dbReference type="InterPro" id="IPR044492">
    <property type="entry name" value="P_typ_ATPase_HD_dom"/>
</dbReference>
<dbReference type="PRINTS" id="PR00120">
    <property type="entry name" value="HATPASE"/>
</dbReference>